<accession>A0A2S4L9R5</accession>
<dbReference type="InterPro" id="IPR011330">
    <property type="entry name" value="Glyco_hydro/deAcase_b/a-brl"/>
</dbReference>
<evidence type="ECO:0000256" key="1">
    <source>
        <dbReference type="SAM" id="SignalP"/>
    </source>
</evidence>
<comment type="caution">
    <text evidence="5">The sequence shown here is derived from an EMBL/GenBank/DDBJ whole genome shotgun (WGS) entry which is preliminary data.</text>
</comment>
<feature type="chain" id="PRO_5015566255" description="Extracellular serine-rich protein" evidence="1">
    <location>
        <begin position="26"/>
        <end position="696"/>
    </location>
</feature>
<dbReference type="OrthoDB" id="2113314at2759"/>
<keyword evidence="1" id="KW-0732">Signal</keyword>
<dbReference type="STRING" id="94208.A0A2S4L9R5"/>
<reference evidence="5 6" key="1">
    <citation type="submission" date="2018-01" db="EMBL/GenBank/DDBJ databases">
        <title>Harnessing the power of phylogenomics to disentangle the directionality and signatures of interkingdom host jumping in the parasitic fungal genus Tolypocladium.</title>
        <authorList>
            <person name="Quandt C.A."/>
            <person name="Patterson W."/>
            <person name="Spatafora J.W."/>
        </authorList>
    </citation>
    <scope>NUCLEOTIDE SEQUENCE [LARGE SCALE GENOMIC DNA]</scope>
    <source>
        <strain evidence="5 6">NRBC 100945</strain>
    </source>
</reference>
<dbReference type="InterPro" id="IPR050788">
    <property type="entry name" value="Yeast_SRP1/TIP1_CWP"/>
</dbReference>
<evidence type="ECO:0000259" key="2">
    <source>
        <dbReference type="Pfam" id="PF25115"/>
    </source>
</evidence>
<dbReference type="Proteomes" id="UP000237481">
    <property type="component" value="Unassembled WGS sequence"/>
</dbReference>
<evidence type="ECO:0000313" key="5">
    <source>
        <dbReference type="EMBL" id="POR39131.1"/>
    </source>
</evidence>
<dbReference type="InterPro" id="IPR056827">
    <property type="entry name" value="CBM87_Agd3"/>
</dbReference>
<evidence type="ECO:0000259" key="3">
    <source>
        <dbReference type="Pfam" id="PF25116"/>
    </source>
</evidence>
<protein>
    <recommendedName>
        <fullName evidence="7">Extracellular serine-rich protein</fullName>
    </recommendedName>
</protein>
<keyword evidence="6" id="KW-1185">Reference proteome</keyword>
<dbReference type="InterPro" id="IPR056826">
    <property type="entry name" value="Agd3_CE"/>
</dbReference>
<feature type="domain" description="Agd3 deacetylase" evidence="2">
    <location>
        <begin position="257"/>
        <end position="621"/>
    </location>
</feature>
<dbReference type="Pfam" id="PF25115">
    <property type="entry name" value="Agd3_CE"/>
    <property type="match status" value="1"/>
</dbReference>
<dbReference type="PANTHER" id="PTHR31002:SF34">
    <property type="entry name" value="CELL WALL PROTEIN CWP1-RELATED"/>
    <property type="match status" value="1"/>
</dbReference>
<name>A0A2S4L9R5_9HYPO</name>
<feature type="domain" description="Agd3 C-terminal" evidence="4">
    <location>
        <begin position="624"/>
        <end position="694"/>
    </location>
</feature>
<feature type="domain" description="Agd3 CBM87" evidence="3">
    <location>
        <begin position="29"/>
        <end position="243"/>
    </location>
</feature>
<dbReference type="AlphaFoldDB" id="A0A2S4L9R5"/>
<sequence>MFLPNLSSLFGTFWALWGSVPLAAAAITVDSTVLVIARNDGEAQQATLGLDGYGIPYEKLLVPPAGAALPTLNSSLTQGRYGGIVIISDVSYDINGSWGSAITAAQLSQIHAYQADFKVRMVRINEYPGPNYGTTTAIAGAGCCDSGVEQQISFTNLTAFPGANLKANAGVTTQGLWHYPATITQANTTWEFASFEPAGSFQTKTTAAVINSLEGRQQMVWFISWAPDWSATSNYLQHAYIHWMTRSVFSGKRKTHLSAQVDDIHLNTDMYRPVGASFRCRPADLSAHVTWQRNINARLPAGSNFWLELGHNGNGDIIDAVEKPNGAALCKPPYAIDYTSPPDTPLEFMKPPGTGVDLWPPEFVTYGWTQTCAKLDPLAAWFLTWSNLNAFAHVSHTFTHEELNNATYYDASREIAFNQAWLKQMGIYQANRFSPKGLIPPAITGLHNADAIKAWTDNGIIYVVGDNTRPILRNPQNKFWPLASTVAVNGREGITIIPRYATTIYYNCDKPDCTVQEWKDTSAGQGDFTSLLNDARTTNTRYLLGLQADPYMFHQANLRQTDMDTITVGSQTGQMSLVMSWVETIAQEMYRLTNWPIISLKHDDIAAYFIKRKTLDDCQPKAAYTYADDGKTIVSVTVTTNGNTCSVPVPVTFPSGSVLTSGGTSTLDKVGSEPPISWVKMSGLPVTLRFSTAVKI</sequence>
<evidence type="ECO:0000259" key="4">
    <source>
        <dbReference type="Pfam" id="PF25117"/>
    </source>
</evidence>
<dbReference type="PANTHER" id="PTHR31002">
    <property type="entry name" value="SERIPAUPERIN"/>
    <property type="match status" value="1"/>
</dbReference>
<evidence type="ECO:0000313" key="6">
    <source>
        <dbReference type="Proteomes" id="UP000237481"/>
    </source>
</evidence>
<dbReference type="EMBL" id="PKSG01000071">
    <property type="protein sequence ID" value="POR39131.1"/>
    <property type="molecule type" value="Genomic_DNA"/>
</dbReference>
<organism evidence="5 6">
    <name type="scientific">Tolypocladium paradoxum</name>
    <dbReference type="NCBI Taxonomy" id="94208"/>
    <lineage>
        <taxon>Eukaryota</taxon>
        <taxon>Fungi</taxon>
        <taxon>Dikarya</taxon>
        <taxon>Ascomycota</taxon>
        <taxon>Pezizomycotina</taxon>
        <taxon>Sordariomycetes</taxon>
        <taxon>Hypocreomycetidae</taxon>
        <taxon>Hypocreales</taxon>
        <taxon>Ophiocordycipitaceae</taxon>
        <taxon>Tolypocladium</taxon>
    </lineage>
</organism>
<proteinExistence type="predicted"/>
<dbReference type="GO" id="GO:0005975">
    <property type="term" value="P:carbohydrate metabolic process"/>
    <property type="evidence" value="ECO:0007669"/>
    <property type="project" value="InterPro"/>
</dbReference>
<feature type="signal peptide" evidence="1">
    <location>
        <begin position="1"/>
        <end position="25"/>
    </location>
</feature>
<dbReference type="SUPFAM" id="SSF88713">
    <property type="entry name" value="Glycoside hydrolase/deacetylase"/>
    <property type="match status" value="1"/>
</dbReference>
<dbReference type="Pfam" id="PF25116">
    <property type="entry name" value="CBM87_Agd3"/>
    <property type="match status" value="1"/>
</dbReference>
<dbReference type="InterPro" id="IPR056825">
    <property type="entry name" value="Agd3_C"/>
</dbReference>
<evidence type="ECO:0008006" key="7">
    <source>
        <dbReference type="Google" id="ProtNLM"/>
    </source>
</evidence>
<dbReference type="Pfam" id="PF25117">
    <property type="entry name" value="Agd3_C"/>
    <property type="match status" value="1"/>
</dbReference>
<gene>
    <name evidence="5" type="ORF">TPAR_00683</name>
</gene>